<dbReference type="PROSITE" id="PS00622">
    <property type="entry name" value="HTH_LUXR_1"/>
    <property type="match status" value="1"/>
</dbReference>
<dbReference type="PRINTS" id="PR00038">
    <property type="entry name" value="HTHLUXR"/>
</dbReference>
<keyword evidence="2" id="KW-0805">Transcription regulation</keyword>
<protein>
    <submittedName>
        <fullName evidence="8">Response regulator transcription factor</fullName>
    </submittedName>
</protein>
<evidence type="ECO:0000313" key="9">
    <source>
        <dbReference type="Proteomes" id="UP000621266"/>
    </source>
</evidence>
<dbReference type="PROSITE" id="PS50043">
    <property type="entry name" value="HTH_LUXR_2"/>
    <property type="match status" value="1"/>
</dbReference>
<evidence type="ECO:0000256" key="5">
    <source>
        <dbReference type="PROSITE-ProRule" id="PRU00169"/>
    </source>
</evidence>
<feature type="domain" description="HTH luxR-type" evidence="6">
    <location>
        <begin position="147"/>
        <end position="212"/>
    </location>
</feature>
<evidence type="ECO:0000259" key="7">
    <source>
        <dbReference type="PROSITE" id="PS50110"/>
    </source>
</evidence>
<organism evidence="8 9">
    <name type="scientific">Streptomyces lycii</name>
    <dbReference type="NCBI Taxonomy" id="2654337"/>
    <lineage>
        <taxon>Bacteria</taxon>
        <taxon>Bacillati</taxon>
        <taxon>Actinomycetota</taxon>
        <taxon>Actinomycetes</taxon>
        <taxon>Kitasatosporales</taxon>
        <taxon>Streptomycetaceae</taxon>
        <taxon>Streptomyces</taxon>
    </lineage>
</organism>
<dbReference type="SUPFAM" id="SSF52172">
    <property type="entry name" value="CheY-like"/>
    <property type="match status" value="1"/>
</dbReference>
<dbReference type="SMART" id="SM00448">
    <property type="entry name" value="REC"/>
    <property type="match status" value="1"/>
</dbReference>
<reference evidence="8 9" key="1">
    <citation type="submission" date="2019-10" db="EMBL/GenBank/DDBJ databases">
        <title>Streptomyces tenebrisbrunneis sp.nov., an endogenous actinomycete isolated from of Lycium ruthenicum.</title>
        <authorList>
            <person name="Ma L."/>
        </authorList>
    </citation>
    <scope>NUCLEOTIDE SEQUENCE [LARGE SCALE GENOMIC DNA]</scope>
    <source>
        <strain evidence="8 9">TRM 66187</strain>
    </source>
</reference>
<dbReference type="InterPro" id="IPR000792">
    <property type="entry name" value="Tscrpt_reg_LuxR_C"/>
</dbReference>
<dbReference type="InterPro" id="IPR039420">
    <property type="entry name" value="WalR-like"/>
</dbReference>
<keyword evidence="4" id="KW-0804">Transcription</keyword>
<dbReference type="Pfam" id="PF00072">
    <property type="entry name" value="Response_reg"/>
    <property type="match status" value="1"/>
</dbReference>
<evidence type="ECO:0000256" key="4">
    <source>
        <dbReference type="ARBA" id="ARBA00023163"/>
    </source>
</evidence>
<dbReference type="PANTHER" id="PTHR43214:SF24">
    <property type="entry name" value="TRANSCRIPTIONAL REGULATORY PROTEIN NARL-RELATED"/>
    <property type="match status" value="1"/>
</dbReference>
<dbReference type="InterPro" id="IPR016032">
    <property type="entry name" value="Sig_transdc_resp-reg_C-effctor"/>
</dbReference>
<dbReference type="SMART" id="SM00421">
    <property type="entry name" value="HTH_LUXR"/>
    <property type="match status" value="1"/>
</dbReference>
<dbReference type="SUPFAM" id="SSF46894">
    <property type="entry name" value="C-terminal effector domain of the bipartite response regulators"/>
    <property type="match status" value="1"/>
</dbReference>
<dbReference type="InterPro" id="IPR001789">
    <property type="entry name" value="Sig_transdc_resp-reg_receiver"/>
</dbReference>
<keyword evidence="3" id="KW-0238">DNA-binding</keyword>
<proteinExistence type="predicted"/>
<sequence length="216" mass="22553">MVRVVVVDDEPMVCGFLRTILGSAGDIEVVGEAHDGAAGVEEVVRGKPDVVLMDLRMPGTDGLTAIERIHELADPPAVVVLTTFDADQYVLRALRAGAVGFLVKSTPPEDLIGLVRVAAEGHTVLSAAAARRLVAASTDSLSARDRARETVGTLTGREAEVLACVGEGLSNAQIARRLHLSEATVKGYVSRMLDKLGCANRTQAGLIAHDAGLVGP</sequence>
<dbReference type="EMBL" id="WHPN01000278">
    <property type="protein sequence ID" value="KAF4408349.1"/>
    <property type="molecule type" value="Genomic_DNA"/>
</dbReference>
<accession>A0ABQ7FL58</accession>
<keyword evidence="9" id="KW-1185">Reference proteome</keyword>
<name>A0ABQ7FL58_9ACTN</name>
<evidence type="ECO:0000313" key="8">
    <source>
        <dbReference type="EMBL" id="KAF4408349.1"/>
    </source>
</evidence>
<dbReference type="PANTHER" id="PTHR43214">
    <property type="entry name" value="TWO-COMPONENT RESPONSE REGULATOR"/>
    <property type="match status" value="1"/>
</dbReference>
<evidence type="ECO:0000256" key="3">
    <source>
        <dbReference type="ARBA" id="ARBA00023125"/>
    </source>
</evidence>
<evidence type="ECO:0000256" key="2">
    <source>
        <dbReference type="ARBA" id="ARBA00023015"/>
    </source>
</evidence>
<dbReference type="Pfam" id="PF00196">
    <property type="entry name" value="GerE"/>
    <property type="match status" value="1"/>
</dbReference>
<feature type="modified residue" description="4-aspartylphosphate" evidence="5">
    <location>
        <position position="54"/>
    </location>
</feature>
<dbReference type="CDD" id="cd17535">
    <property type="entry name" value="REC_NarL-like"/>
    <property type="match status" value="1"/>
</dbReference>
<keyword evidence="1 5" id="KW-0597">Phosphoprotein</keyword>
<dbReference type="CDD" id="cd06170">
    <property type="entry name" value="LuxR_C_like"/>
    <property type="match status" value="1"/>
</dbReference>
<feature type="domain" description="Response regulatory" evidence="7">
    <location>
        <begin position="3"/>
        <end position="119"/>
    </location>
</feature>
<dbReference type="InterPro" id="IPR011006">
    <property type="entry name" value="CheY-like_superfamily"/>
</dbReference>
<evidence type="ECO:0000259" key="6">
    <source>
        <dbReference type="PROSITE" id="PS50043"/>
    </source>
</evidence>
<comment type="caution">
    <text evidence="8">The sequence shown here is derived from an EMBL/GenBank/DDBJ whole genome shotgun (WGS) entry which is preliminary data.</text>
</comment>
<dbReference type="Gene3D" id="3.40.50.2300">
    <property type="match status" value="1"/>
</dbReference>
<dbReference type="Proteomes" id="UP000621266">
    <property type="component" value="Unassembled WGS sequence"/>
</dbReference>
<dbReference type="InterPro" id="IPR058245">
    <property type="entry name" value="NreC/VraR/RcsB-like_REC"/>
</dbReference>
<gene>
    <name evidence="8" type="ORF">GCU69_14775</name>
</gene>
<dbReference type="RefSeq" id="WP_098750405.1">
    <property type="nucleotide sequence ID" value="NZ_WHPN01000278.1"/>
</dbReference>
<dbReference type="PROSITE" id="PS50110">
    <property type="entry name" value="RESPONSE_REGULATORY"/>
    <property type="match status" value="1"/>
</dbReference>
<evidence type="ECO:0000256" key="1">
    <source>
        <dbReference type="ARBA" id="ARBA00022553"/>
    </source>
</evidence>